<evidence type="ECO:0000313" key="2">
    <source>
        <dbReference type="Proteomes" id="UP001140091"/>
    </source>
</evidence>
<protein>
    <submittedName>
        <fullName evidence="1">Uncharacterized protein</fullName>
    </submittedName>
</protein>
<gene>
    <name evidence="1" type="ORF">H1R20_g10434</name>
</gene>
<name>A0A9W8J1S6_9AGAR</name>
<reference evidence="1" key="1">
    <citation type="submission" date="2022-06" db="EMBL/GenBank/DDBJ databases">
        <title>Genome Sequence of Candolleomyces eurysporus.</title>
        <authorList>
            <person name="Buettner E."/>
        </authorList>
    </citation>
    <scope>NUCLEOTIDE SEQUENCE</scope>
    <source>
        <strain evidence="1">VTCC 930004</strain>
    </source>
</reference>
<sequence length="328" mass="36654">MTTDSFAGEMLGRIIEGRDPVAAATVRDLHLATSEVRGYINECYAVVKAGGMDQIGRYTVHSFNQPRAWRLCFDGGSGEGLEEACFRVQGVLCGKDLPPVILNGARKFIRQSVKVTGFGNEDMLQCIKQIEAIYLKMSNQFKEGSLEPWQPSIFEENAALEANTRYFTPASHSTAGDAVDFAPHVDPDGRLKDLMETEYVHTTDNRVDYMELVTSTDGTRTYKPIDPVAFKHGDIVEATVSFAAIPTKNNAAKMHVLLRALVLLDQTERNAAAILRMRQRYKTINFGATLRSVAQPVLKRKVAYYNKETDTEETNRRLSRMRVDSDSD</sequence>
<dbReference type="AlphaFoldDB" id="A0A9W8J1S6"/>
<comment type="caution">
    <text evidence="1">The sequence shown here is derived from an EMBL/GenBank/DDBJ whole genome shotgun (WGS) entry which is preliminary data.</text>
</comment>
<evidence type="ECO:0000313" key="1">
    <source>
        <dbReference type="EMBL" id="KAJ2926670.1"/>
    </source>
</evidence>
<organism evidence="1 2">
    <name type="scientific">Candolleomyces eurysporus</name>
    <dbReference type="NCBI Taxonomy" id="2828524"/>
    <lineage>
        <taxon>Eukaryota</taxon>
        <taxon>Fungi</taxon>
        <taxon>Dikarya</taxon>
        <taxon>Basidiomycota</taxon>
        <taxon>Agaricomycotina</taxon>
        <taxon>Agaricomycetes</taxon>
        <taxon>Agaricomycetidae</taxon>
        <taxon>Agaricales</taxon>
        <taxon>Agaricineae</taxon>
        <taxon>Psathyrellaceae</taxon>
        <taxon>Candolleomyces</taxon>
    </lineage>
</organism>
<dbReference type="Proteomes" id="UP001140091">
    <property type="component" value="Unassembled WGS sequence"/>
</dbReference>
<dbReference type="EMBL" id="JANBPK010001050">
    <property type="protein sequence ID" value="KAJ2926670.1"/>
    <property type="molecule type" value="Genomic_DNA"/>
</dbReference>
<proteinExistence type="predicted"/>
<feature type="non-terminal residue" evidence="1">
    <location>
        <position position="328"/>
    </location>
</feature>
<keyword evidence="2" id="KW-1185">Reference proteome</keyword>
<accession>A0A9W8J1S6</accession>
<dbReference type="OrthoDB" id="3269456at2759"/>